<evidence type="ECO:0000256" key="1">
    <source>
        <dbReference type="ARBA" id="ARBA00004515"/>
    </source>
</evidence>
<comment type="subcellular location">
    <subcellularLocation>
        <location evidence="1">Cell inner membrane</location>
        <topology evidence="1">Peripheral membrane protein</topology>
        <orientation evidence="1">Cytoplasmic side</orientation>
    </subcellularLocation>
</comment>
<evidence type="ECO:0000256" key="13">
    <source>
        <dbReference type="ARBA" id="ARBA00049201"/>
    </source>
</evidence>
<organism evidence="14 15">
    <name type="scientific">Cycloclasticus zancles 78-ME</name>
    <dbReference type="NCBI Taxonomy" id="1198232"/>
    <lineage>
        <taxon>Bacteria</taxon>
        <taxon>Pseudomonadati</taxon>
        <taxon>Pseudomonadota</taxon>
        <taxon>Gammaproteobacteria</taxon>
        <taxon>Thiotrichales</taxon>
        <taxon>Piscirickettsiaceae</taxon>
        <taxon>Cycloclasticus</taxon>
    </lineage>
</organism>
<dbReference type="Proteomes" id="UP000015380">
    <property type="component" value="Chromosome"/>
</dbReference>
<dbReference type="Pfam" id="PF01075">
    <property type="entry name" value="Glyco_transf_9"/>
    <property type="match status" value="1"/>
</dbReference>
<keyword evidence="5" id="KW-0328">Glycosyltransferase</keyword>
<dbReference type="NCBIfam" id="TIGR02193">
    <property type="entry name" value="heptsyl_trn_I"/>
    <property type="match status" value="1"/>
</dbReference>
<comment type="similarity">
    <text evidence="9">Belongs to the glycosyltransferase 9 family.</text>
</comment>
<evidence type="ECO:0000256" key="11">
    <source>
        <dbReference type="ARBA" id="ARBA00044190"/>
    </source>
</evidence>
<keyword evidence="4" id="KW-0997">Cell inner membrane</keyword>
<evidence type="ECO:0000256" key="2">
    <source>
        <dbReference type="ARBA" id="ARBA00004713"/>
    </source>
</evidence>
<evidence type="ECO:0000256" key="3">
    <source>
        <dbReference type="ARBA" id="ARBA00022475"/>
    </source>
</evidence>
<evidence type="ECO:0000313" key="14">
    <source>
        <dbReference type="EMBL" id="AGS39019.1"/>
    </source>
</evidence>
<reference evidence="14 15" key="1">
    <citation type="submission" date="2013-05" db="EMBL/GenBank/DDBJ databases">
        <title>Between feast and famine: a lifestyle of most important marine PAH-degrading bacterium Cycloclasticus sp. 7ME.</title>
        <authorList>
            <person name="Yakimov M.M."/>
            <person name="Messina E."/>
            <person name="Genovese M."/>
            <person name="Denaro R."/>
            <person name="Crisafi F."/>
            <person name="Russo D."/>
            <person name="Cappello S."/>
            <person name="Santisi S."/>
            <person name="Smedile F."/>
            <person name="Golyshina O.V."/>
            <person name="Tran H."/>
            <person name="Pieper D.H."/>
            <person name="Golyshin P.N."/>
            <person name="Giuliano L."/>
        </authorList>
    </citation>
    <scope>NUCLEOTIDE SEQUENCE [LARGE SCALE GENOMIC DNA]</scope>
    <source>
        <strain evidence="14 15">78-ME</strain>
    </source>
</reference>
<comment type="catalytic activity">
    <reaction evidence="13">
        <text>an alpha-Kdo-(2-&gt;4)-alpha-Kdo-(2-&gt;6)-lipid A + ADP-L-glycero-beta-D-manno-heptose = an L-alpha-D-Hep-(1-&gt;5)-[alpha-Kdo-(2-&gt;4)]-alpha-Kdo-(2-&gt;6)-lipid A + ADP + H(+)</text>
        <dbReference type="Rhea" id="RHEA:74067"/>
        <dbReference type="ChEBI" id="CHEBI:15378"/>
        <dbReference type="ChEBI" id="CHEBI:61506"/>
        <dbReference type="ChEBI" id="CHEBI:176431"/>
        <dbReference type="ChEBI" id="CHEBI:193068"/>
        <dbReference type="ChEBI" id="CHEBI:456216"/>
        <dbReference type="EC" id="2.4.99.23"/>
    </reaction>
</comment>
<dbReference type="PANTHER" id="PTHR30160:SF19">
    <property type="entry name" value="LIPOPOLYSACCHARIDE HEPTOSYLTRANSFERASE 1"/>
    <property type="match status" value="1"/>
</dbReference>
<accession>S5T654</accession>
<evidence type="ECO:0000256" key="4">
    <source>
        <dbReference type="ARBA" id="ARBA00022519"/>
    </source>
</evidence>
<keyword evidence="15" id="KW-1185">Reference proteome</keyword>
<protein>
    <recommendedName>
        <fullName evidence="11">Lipopolysaccharide heptosyltransferase 1</fullName>
        <ecNumber evidence="10">2.4.99.23</ecNumber>
    </recommendedName>
    <alternativeName>
        <fullName evidence="12">ADP-heptose:lipopolysaccharide heptosyltransferase I</fullName>
    </alternativeName>
</protein>
<keyword evidence="3" id="KW-1003">Cell membrane</keyword>
<sequence>MGDVIHTLPALSDATKAIPGISFDWVVEDSFQDIPRLHPSVDRVLPVSIRRWRNNLWASRAEIRASIKAIQQQHYDLVIDAQGLIKSAVLSRFAKGKRYGLAKSSCREPLAALAYQQAIEVKKGQHAITRVRQLFAKSLAYAEPTDPPDYGLGKERLPSSKKLIKPYLVFLHGTTWASKHWPIEYWQGLIKLAEKQGFTIYLPWGNEHEKQRAEDMAATSSAVQVLTRSSIKELASVLIHANGVVGVDSGLAHLTAACGIPAVTIYGSTSAALTGSMGARNISLQADFSCSPCLKKACEYKHPAEVVPACYQTLPAELVWQKLQDLML</sequence>
<keyword evidence="8" id="KW-0472">Membrane</keyword>
<keyword evidence="7" id="KW-0448">Lipopolysaccharide biosynthesis</keyword>
<dbReference type="GO" id="GO:0009244">
    <property type="term" value="P:lipopolysaccharide core region biosynthetic process"/>
    <property type="evidence" value="ECO:0007669"/>
    <property type="project" value="InterPro"/>
</dbReference>
<comment type="pathway">
    <text evidence="2">Bacterial outer membrane biogenesis; LPS core biosynthesis.</text>
</comment>
<dbReference type="CDD" id="cd03789">
    <property type="entry name" value="GT9_LPS_heptosyltransferase"/>
    <property type="match status" value="1"/>
</dbReference>
<reference evidence="15" key="2">
    <citation type="journal article" date="2016" name="Environ. Microbiol. Rep.">
        <title>Analysis of defence systems and a conjugative IncP-1 plasmid in the marine polyaromatic hydrocarbons-degrading bacterium Cycloclasticus sp. 78-ME.</title>
        <authorList>
            <person name="Yakimov M.M."/>
            <person name="Crisafi F."/>
            <person name="Messina E."/>
            <person name="Smedile F."/>
            <person name="Lopatina A."/>
            <person name="Denaro R."/>
            <person name="Pieper D.H."/>
            <person name="Golyshin P.N."/>
            <person name="Giuliano L."/>
        </authorList>
    </citation>
    <scope>NUCLEOTIDE SEQUENCE [LARGE SCALE GENOMIC DNA]</scope>
    <source>
        <strain evidence="15">78-ME</strain>
    </source>
</reference>
<dbReference type="InterPro" id="IPR051199">
    <property type="entry name" value="LPS_LOS_Heptosyltrfase"/>
</dbReference>
<dbReference type="EC" id="2.4.99.23" evidence="10"/>
<keyword evidence="6 14" id="KW-0808">Transferase</keyword>
<dbReference type="KEGG" id="cza:CYCME_0678"/>
<dbReference type="SUPFAM" id="SSF53756">
    <property type="entry name" value="UDP-Glycosyltransferase/glycogen phosphorylase"/>
    <property type="match status" value="1"/>
</dbReference>
<gene>
    <name evidence="14" type="ORF">CYCME_0678</name>
</gene>
<evidence type="ECO:0000256" key="10">
    <source>
        <dbReference type="ARBA" id="ARBA00044041"/>
    </source>
</evidence>
<evidence type="ECO:0000256" key="8">
    <source>
        <dbReference type="ARBA" id="ARBA00023136"/>
    </source>
</evidence>
<dbReference type="AlphaFoldDB" id="S5T654"/>
<dbReference type="eggNOG" id="COG0859">
    <property type="taxonomic scope" value="Bacteria"/>
</dbReference>
<dbReference type="GO" id="GO:0005829">
    <property type="term" value="C:cytosol"/>
    <property type="evidence" value="ECO:0007669"/>
    <property type="project" value="TreeGrafter"/>
</dbReference>
<dbReference type="HOGENOM" id="CLU_038371_6_0_6"/>
<dbReference type="PANTHER" id="PTHR30160">
    <property type="entry name" value="TETRAACYLDISACCHARIDE 4'-KINASE-RELATED"/>
    <property type="match status" value="1"/>
</dbReference>
<dbReference type="GO" id="GO:0005886">
    <property type="term" value="C:plasma membrane"/>
    <property type="evidence" value="ECO:0007669"/>
    <property type="project" value="UniProtKB-SubCell"/>
</dbReference>
<evidence type="ECO:0000256" key="6">
    <source>
        <dbReference type="ARBA" id="ARBA00022679"/>
    </source>
</evidence>
<dbReference type="InterPro" id="IPR011908">
    <property type="entry name" value="LipoPS_heptosylTferase-I"/>
</dbReference>
<evidence type="ECO:0000256" key="12">
    <source>
        <dbReference type="ARBA" id="ARBA00044330"/>
    </source>
</evidence>
<dbReference type="InterPro" id="IPR002201">
    <property type="entry name" value="Glyco_trans_9"/>
</dbReference>
<dbReference type="EMBL" id="CP005996">
    <property type="protein sequence ID" value="AGS39019.1"/>
    <property type="molecule type" value="Genomic_DNA"/>
</dbReference>
<dbReference type="PATRIC" id="fig|1198232.3.peg.685"/>
<name>S5T654_9GAMM</name>
<evidence type="ECO:0000256" key="9">
    <source>
        <dbReference type="ARBA" id="ARBA00043995"/>
    </source>
</evidence>
<proteinExistence type="inferred from homology"/>
<dbReference type="GO" id="GO:0008713">
    <property type="term" value="F:ADP-heptose-lipopolysaccharide heptosyltransferase activity"/>
    <property type="evidence" value="ECO:0007669"/>
    <property type="project" value="TreeGrafter"/>
</dbReference>
<evidence type="ECO:0000313" key="15">
    <source>
        <dbReference type="Proteomes" id="UP000015380"/>
    </source>
</evidence>
<evidence type="ECO:0000256" key="5">
    <source>
        <dbReference type="ARBA" id="ARBA00022676"/>
    </source>
</evidence>
<evidence type="ECO:0000256" key="7">
    <source>
        <dbReference type="ARBA" id="ARBA00022985"/>
    </source>
</evidence>
<dbReference type="Gene3D" id="3.40.50.2000">
    <property type="entry name" value="Glycogen Phosphorylase B"/>
    <property type="match status" value="2"/>
</dbReference>